<feature type="domain" description="Arginyl tRNA synthetase N-terminal" evidence="1">
    <location>
        <begin position="6"/>
        <end position="60"/>
    </location>
</feature>
<accession>A0A382Q6I4</accession>
<dbReference type="AlphaFoldDB" id="A0A382Q6I4"/>
<dbReference type="InterPro" id="IPR036695">
    <property type="entry name" value="Arg-tRNA-synth_N_sf"/>
</dbReference>
<feature type="non-terminal residue" evidence="2">
    <location>
        <position position="1"/>
    </location>
</feature>
<protein>
    <recommendedName>
        <fullName evidence="1">Arginyl tRNA synthetase N-terminal domain-containing protein</fullName>
    </recommendedName>
</protein>
<reference evidence="2" key="1">
    <citation type="submission" date="2018-05" db="EMBL/GenBank/DDBJ databases">
        <authorList>
            <person name="Lanie J.A."/>
            <person name="Ng W.-L."/>
            <person name="Kazmierczak K.M."/>
            <person name="Andrzejewski T.M."/>
            <person name="Davidsen T.M."/>
            <person name="Wayne K.J."/>
            <person name="Tettelin H."/>
            <person name="Glass J.I."/>
            <person name="Rusch D."/>
            <person name="Podicherti R."/>
            <person name="Tsui H.-C.T."/>
            <person name="Winkler M.E."/>
        </authorList>
    </citation>
    <scope>NUCLEOTIDE SEQUENCE</scope>
</reference>
<dbReference type="EMBL" id="UINC01112235">
    <property type="protein sequence ID" value="SVC81026.1"/>
    <property type="molecule type" value="Genomic_DNA"/>
</dbReference>
<sequence>VIHLVLQEKLQQAVLKLMPGADVSSVLVRPCPEPKFGDYQTNALMGLAKRDQLNPRELAAQ</sequence>
<dbReference type="Pfam" id="PF03485">
    <property type="entry name" value="Arg_tRNA_synt_N"/>
    <property type="match status" value="1"/>
</dbReference>
<dbReference type="GO" id="GO:0005524">
    <property type="term" value="F:ATP binding"/>
    <property type="evidence" value="ECO:0007669"/>
    <property type="project" value="InterPro"/>
</dbReference>
<evidence type="ECO:0000313" key="2">
    <source>
        <dbReference type="EMBL" id="SVC81026.1"/>
    </source>
</evidence>
<dbReference type="GO" id="GO:0004814">
    <property type="term" value="F:arginine-tRNA ligase activity"/>
    <property type="evidence" value="ECO:0007669"/>
    <property type="project" value="InterPro"/>
</dbReference>
<gene>
    <name evidence="2" type="ORF">METZ01_LOCUS333880</name>
</gene>
<feature type="non-terminal residue" evidence="2">
    <location>
        <position position="61"/>
    </location>
</feature>
<dbReference type="Gene3D" id="3.30.1360.70">
    <property type="entry name" value="Arginyl tRNA synthetase N-terminal domain"/>
    <property type="match status" value="1"/>
</dbReference>
<name>A0A382Q6I4_9ZZZZ</name>
<organism evidence="2">
    <name type="scientific">marine metagenome</name>
    <dbReference type="NCBI Taxonomy" id="408172"/>
    <lineage>
        <taxon>unclassified sequences</taxon>
        <taxon>metagenomes</taxon>
        <taxon>ecological metagenomes</taxon>
    </lineage>
</organism>
<dbReference type="GO" id="GO:0006420">
    <property type="term" value="P:arginyl-tRNA aminoacylation"/>
    <property type="evidence" value="ECO:0007669"/>
    <property type="project" value="InterPro"/>
</dbReference>
<proteinExistence type="predicted"/>
<dbReference type="InterPro" id="IPR005148">
    <property type="entry name" value="Arg-tRNA-synth_N"/>
</dbReference>
<dbReference type="GO" id="GO:0005737">
    <property type="term" value="C:cytoplasm"/>
    <property type="evidence" value="ECO:0007669"/>
    <property type="project" value="InterPro"/>
</dbReference>
<evidence type="ECO:0000259" key="1">
    <source>
        <dbReference type="Pfam" id="PF03485"/>
    </source>
</evidence>
<dbReference type="SUPFAM" id="SSF55190">
    <property type="entry name" value="Arginyl-tRNA synthetase (ArgRS), N-terminal 'additional' domain"/>
    <property type="match status" value="1"/>
</dbReference>